<proteinExistence type="inferred from homology"/>
<dbReference type="GO" id="GO:0051377">
    <property type="term" value="F:mannose-ethanolamine phosphotransferase activity"/>
    <property type="evidence" value="ECO:0007669"/>
    <property type="project" value="UniProtKB-UniRule"/>
</dbReference>
<feature type="signal peptide" evidence="13">
    <location>
        <begin position="1"/>
        <end position="18"/>
    </location>
</feature>
<sequence length="905" mass="101328">MNLLLCGVLVHLLFLASIFDIYFNSPVLHGIKEFQPSFAPAAKRLVLFVADGLRANTFFSRKEFSPYLRSIIEERGSWGVSHTRVPTESRPGHVAMIAGLYEDPSAVTKGWKENPVEFDSVFNRSSHTWAWGSADILPMFAKGEAAGRVTTFTYPKSMQRFSGDGSNEKLDTWVFNRVKRFFFSASTKTDEKIGKKGVVLFLHLLGIDTAGHATKPHSYEYLSNIRLVDRGIQEIERAVEGYFDNDGKTVYVFTADHGMTDWGSHGAGLPDETETPLVLWGAGIKGPESPMKSQESPQQWDLSSYVRKDVNQADVAALMAALLAIPTPTNNVGILPTEYIGKDPDWIYLAAVSNMEQILLQLERAKDLVHDKVFSVFLVPYPHLEYLEKLHHRLTQNGSAKDLPEVKIVCDLALIGIEYYQNYFGASLKLAITAAHIFWMIFLITRLISKPRIDPRNSLVFDFVVIAVLVSSFVLIIAQKLPIQYFAYYSLPVLLLWLILRDVDLWWSQITSSFTKNNVLKLSMFLSLTILGISCLVASFFKRSVLSFALLGLALWPPIEKLNGAKWHRNLVILWTVICIAVAVFPLLPVIGKEANYFLVFCAGLLATPLSICALLMYCNSSKKLLVSQSVLVIFASINVIWNSKNYDAGLGLTWINQITSWTIFGLSLIFPLIVDSSFVCKMLSLSLSICTCSILLSVRHEALFIVLLLILLVLYPLIELEVQTSDALKAVLHETLISNMNNERSGLSFADIRRAFLYLFSTMLAFFGIGNIASLNSFDPAWVKAFVSTFDPFLMGALILIKTILPFFAVASSIASVSLLSKKPIQWLLVLSMCDAMALPFFHMVQTKGSWLDIGQSISHFVIAHVCILFLLLLHTAAHLFLVFNIRSCKNYKSCWVFAFDCLV</sequence>
<evidence type="ECO:0000256" key="5">
    <source>
        <dbReference type="ARBA" id="ARBA00022502"/>
    </source>
</evidence>
<dbReference type="EMBL" id="CADEPI010000301">
    <property type="protein sequence ID" value="CAB3383236.1"/>
    <property type="molecule type" value="Genomic_DNA"/>
</dbReference>
<evidence type="ECO:0000313" key="15">
    <source>
        <dbReference type="EMBL" id="CAB3383236.1"/>
    </source>
</evidence>
<keyword evidence="10 12" id="KW-0472">Membrane</keyword>
<dbReference type="InterPro" id="IPR037671">
    <property type="entry name" value="PIGN_N"/>
</dbReference>
<evidence type="ECO:0000256" key="9">
    <source>
        <dbReference type="ARBA" id="ARBA00022989"/>
    </source>
</evidence>
<evidence type="ECO:0000256" key="7">
    <source>
        <dbReference type="ARBA" id="ARBA00022692"/>
    </source>
</evidence>
<organism evidence="15 16">
    <name type="scientific">Cloeon dipterum</name>
    <dbReference type="NCBI Taxonomy" id="197152"/>
    <lineage>
        <taxon>Eukaryota</taxon>
        <taxon>Metazoa</taxon>
        <taxon>Ecdysozoa</taxon>
        <taxon>Arthropoda</taxon>
        <taxon>Hexapoda</taxon>
        <taxon>Insecta</taxon>
        <taxon>Pterygota</taxon>
        <taxon>Palaeoptera</taxon>
        <taxon>Ephemeroptera</taxon>
        <taxon>Pisciforma</taxon>
        <taxon>Baetidae</taxon>
        <taxon>Cloeon</taxon>
    </lineage>
</organism>
<evidence type="ECO:0000256" key="13">
    <source>
        <dbReference type="SAM" id="SignalP"/>
    </source>
</evidence>
<keyword evidence="6 12" id="KW-0808">Transferase</keyword>
<protein>
    <recommendedName>
        <fullName evidence="4 12">GPI ethanolamine phosphate transferase 1</fullName>
        <ecNumber evidence="12">2.-.-.-</ecNumber>
    </recommendedName>
</protein>
<dbReference type="InterPro" id="IPR017850">
    <property type="entry name" value="Alkaline_phosphatase_core_sf"/>
</dbReference>
<keyword evidence="16" id="KW-1185">Reference proteome</keyword>
<evidence type="ECO:0000256" key="10">
    <source>
        <dbReference type="ARBA" id="ARBA00023136"/>
    </source>
</evidence>
<dbReference type="FunFam" id="3.40.720.10:FF:000015">
    <property type="entry name" value="GPI ethanolamine phosphate transferase 1"/>
    <property type="match status" value="1"/>
</dbReference>
<feature type="transmembrane region" description="Helical" evidence="12">
    <location>
        <begin position="828"/>
        <end position="847"/>
    </location>
</feature>
<feature type="transmembrane region" description="Helical" evidence="12">
    <location>
        <begin position="756"/>
        <end position="774"/>
    </location>
</feature>
<dbReference type="PANTHER" id="PTHR12250">
    <property type="entry name" value="PHOSPHATIDYLINOSITOL GLYCAN, CLASS N"/>
    <property type="match status" value="1"/>
</dbReference>
<dbReference type="Proteomes" id="UP000494165">
    <property type="component" value="Unassembled WGS sequence"/>
</dbReference>
<evidence type="ECO:0000256" key="8">
    <source>
        <dbReference type="ARBA" id="ARBA00022824"/>
    </source>
</evidence>
<evidence type="ECO:0000256" key="1">
    <source>
        <dbReference type="ARBA" id="ARBA00004477"/>
    </source>
</evidence>
<dbReference type="EC" id="2.-.-.-" evidence="12"/>
<evidence type="ECO:0000256" key="3">
    <source>
        <dbReference type="ARBA" id="ARBA00008400"/>
    </source>
</evidence>
<dbReference type="Gene3D" id="3.40.720.10">
    <property type="entry name" value="Alkaline Phosphatase, subunit A"/>
    <property type="match status" value="1"/>
</dbReference>
<dbReference type="InterPro" id="IPR002591">
    <property type="entry name" value="Phosphodiest/P_Trfase"/>
</dbReference>
<comment type="function">
    <text evidence="12">Ethanolamine phosphate transferase involved in glycosylphosphatidylinositol-anchor biosynthesis. Transfers ethanolamine phosphate to the first alpha-1,4-linked mannose of the glycosylphosphatidylinositol precursor of GPI-anchor.</text>
</comment>
<dbReference type="GO" id="GO:0006506">
    <property type="term" value="P:GPI anchor biosynthetic process"/>
    <property type="evidence" value="ECO:0007669"/>
    <property type="project" value="UniProtKB-KW"/>
</dbReference>
<reference evidence="15 16" key="1">
    <citation type="submission" date="2020-04" db="EMBL/GenBank/DDBJ databases">
        <authorList>
            <person name="Alioto T."/>
            <person name="Alioto T."/>
            <person name="Gomez Garrido J."/>
        </authorList>
    </citation>
    <scope>NUCLEOTIDE SEQUENCE [LARGE SCALE GENOMIC DNA]</scope>
</reference>
<feature type="transmembrane region" description="Helical" evidence="12">
    <location>
        <begin position="519"/>
        <end position="538"/>
    </location>
</feature>
<dbReference type="PANTHER" id="PTHR12250:SF0">
    <property type="entry name" value="GPI ETHANOLAMINE PHOSPHATE TRANSFERASE 1"/>
    <property type="match status" value="1"/>
</dbReference>
<name>A0A8S1DZ19_9INSE</name>
<dbReference type="OrthoDB" id="2748310at2759"/>
<keyword evidence="13" id="KW-0732">Signal</keyword>
<dbReference type="CDD" id="cd16020">
    <property type="entry name" value="GPI_EPT_1"/>
    <property type="match status" value="1"/>
</dbReference>
<accession>A0A8S1DZ19</accession>
<keyword evidence="5 12" id="KW-0337">GPI-anchor biosynthesis</keyword>
<feature type="domain" description="GPI ethanolamine phosphate transferase 1 C-terminal" evidence="14">
    <location>
        <begin position="416"/>
        <end position="851"/>
    </location>
</feature>
<dbReference type="AlphaFoldDB" id="A0A8S1DZ19"/>
<dbReference type="InterPro" id="IPR007070">
    <property type="entry name" value="GPI_EtnP_transferase_1"/>
</dbReference>
<keyword evidence="11" id="KW-0325">Glycoprotein</keyword>
<evidence type="ECO:0000256" key="4">
    <source>
        <dbReference type="ARBA" id="ARBA00020831"/>
    </source>
</evidence>
<feature type="transmembrane region" description="Helical" evidence="12">
    <location>
        <begin position="485"/>
        <end position="507"/>
    </location>
</feature>
<evidence type="ECO:0000256" key="6">
    <source>
        <dbReference type="ARBA" id="ARBA00022679"/>
    </source>
</evidence>
<comment type="subcellular location">
    <subcellularLocation>
        <location evidence="1 12">Endoplasmic reticulum membrane</location>
        <topology evidence="1 12">Multi-pass membrane protein</topology>
    </subcellularLocation>
</comment>
<feature type="transmembrane region" description="Helical" evidence="12">
    <location>
        <begin position="794"/>
        <end position="821"/>
    </location>
</feature>
<feature type="transmembrane region" description="Helical" evidence="12">
    <location>
        <begin position="597"/>
        <end position="618"/>
    </location>
</feature>
<dbReference type="GO" id="GO:0005789">
    <property type="term" value="C:endoplasmic reticulum membrane"/>
    <property type="evidence" value="ECO:0007669"/>
    <property type="project" value="UniProtKB-SubCell"/>
</dbReference>
<keyword evidence="7 12" id="KW-0812">Transmembrane</keyword>
<feature type="transmembrane region" description="Helical" evidence="12">
    <location>
        <begin position="859"/>
        <end position="885"/>
    </location>
</feature>
<feature type="transmembrane region" description="Helical" evidence="12">
    <location>
        <begin position="625"/>
        <end position="643"/>
    </location>
</feature>
<dbReference type="InterPro" id="IPR017852">
    <property type="entry name" value="GPI_EtnP_transferase_1_C"/>
</dbReference>
<evidence type="ECO:0000256" key="12">
    <source>
        <dbReference type="RuleBase" id="RU367138"/>
    </source>
</evidence>
<comment type="similarity">
    <text evidence="3 12">Belongs to the PIGG/PIGN/PIGO family. PIGN subfamily.</text>
</comment>
<feature type="transmembrane region" description="Helical" evidence="12">
    <location>
        <begin position="655"/>
        <end position="674"/>
    </location>
</feature>
<evidence type="ECO:0000313" key="16">
    <source>
        <dbReference type="Proteomes" id="UP000494165"/>
    </source>
</evidence>
<keyword evidence="8 12" id="KW-0256">Endoplasmic reticulum</keyword>
<dbReference type="Pfam" id="PF01663">
    <property type="entry name" value="Phosphodiest"/>
    <property type="match status" value="1"/>
</dbReference>
<feature type="transmembrane region" description="Helical" evidence="12">
    <location>
        <begin position="430"/>
        <end position="448"/>
    </location>
</feature>
<dbReference type="Pfam" id="PF04987">
    <property type="entry name" value="PigN"/>
    <property type="match status" value="1"/>
</dbReference>
<feature type="chain" id="PRO_5035802904" description="GPI ethanolamine phosphate transferase 1" evidence="13">
    <location>
        <begin position="19"/>
        <end position="905"/>
    </location>
</feature>
<evidence type="ECO:0000259" key="14">
    <source>
        <dbReference type="Pfam" id="PF04987"/>
    </source>
</evidence>
<comment type="pathway">
    <text evidence="2 12">Glycolipid biosynthesis; glycosylphosphatidylinositol-anchor biosynthesis.</text>
</comment>
<feature type="transmembrane region" description="Helical" evidence="12">
    <location>
        <begin position="703"/>
        <end position="719"/>
    </location>
</feature>
<dbReference type="SUPFAM" id="SSF53649">
    <property type="entry name" value="Alkaline phosphatase-like"/>
    <property type="match status" value="1"/>
</dbReference>
<keyword evidence="9 12" id="KW-1133">Transmembrane helix</keyword>
<evidence type="ECO:0000256" key="11">
    <source>
        <dbReference type="ARBA" id="ARBA00023180"/>
    </source>
</evidence>
<evidence type="ECO:0000256" key="2">
    <source>
        <dbReference type="ARBA" id="ARBA00004687"/>
    </source>
</evidence>
<feature type="transmembrane region" description="Helical" evidence="12">
    <location>
        <begin position="571"/>
        <end position="591"/>
    </location>
</feature>
<feature type="transmembrane region" description="Helical" evidence="12">
    <location>
        <begin position="460"/>
        <end position="479"/>
    </location>
</feature>
<comment type="caution">
    <text evidence="15">The sequence shown here is derived from an EMBL/GenBank/DDBJ whole genome shotgun (WGS) entry which is preliminary data.</text>
</comment>
<gene>
    <name evidence="15" type="ORF">CLODIP_2_CD07009</name>
</gene>